<feature type="transmembrane region" description="Helical" evidence="1">
    <location>
        <begin position="69"/>
        <end position="88"/>
    </location>
</feature>
<evidence type="ECO:0000313" key="3">
    <source>
        <dbReference type="Proteomes" id="UP000295124"/>
    </source>
</evidence>
<name>A0A4R4ZVY9_9ACTN</name>
<keyword evidence="1" id="KW-0472">Membrane</keyword>
<keyword evidence="1" id="KW-1133">Transmembrane helix</keyword>
<feature type="transmembrane region" description="Helical" evidence="1">
    <location>
        <begin position="35"/>
        <end position="57"/>
    </location>
</feature>
<dbReference type="OrthoDB" id="4250843at2"/>
<evidence type="ECO:0000256" key="1">
    <source>
        <dbReference type="SAM" id="Phobius"/>
    </source>
</evidence>
<dbReference type="EMBL" id="SMKX01000007">
    <property type="protein sequence ID" value="TDD62404.1"/>
    <property type="molecule type" value="Genomic_DNA"/>
</dbReference>
<keyword evidence="1" id="KW-0812">Transmembrane</keyword>
<dbReference type="AlphaFoldDB" id="A0A4R4ZVY9"/>
<gene>
    <name evidence="2" type="ORF">E1263_03920</name>
</gene>
<proteinExistence type="predicted"/>
<organism evidence="2 3">
    <name type="scientific">Kribbella antibiotica</name>
    <dbReference type="NCBI Taxonomy" id="190195"/>
    <lineage>
        <taxon>Bacteria</taxon>
        <taxon>Bacillati</taxon>
        <taxon>Actinomycetota</taxon>
        <taxon>Actinomycetes</taxon>
        <taxon>Propionibacteriales</taxon>
        <taxon>Kribbellaceae</taxon>
        <taxon>Kribbella</taxon>
    </lineage>
</organism>
<evidence type="ECO:0000313" key="2">
    <source>
        <dbReference type="EMBL" id="TDD62404.1"/>
    </source>
</evidence>
<dbReference type="Proteomes" id="UP000295124">
    <property type="component" value="Unassembled WGS sequence"/>
</dbReference>
<reference evidence="2 3" key="1">
    <citation type="submission" date="2019-03" db="EMBL/GenBank/DDBJ databases">
        <title>Draft genome sequences of novel Actinobacteria.</title>
        <authorList>
            <person name="Sahin N."/>
            <person name="Ay H."/>
            <person name="Saygin H."/>
        </authorList>
    </citation>
    <scope>NUCLEOTIDE SEQUENCE [LARGE SCALE GENOMIC DNA]</scope>
    <source>
        <strain evidence="2 3">JCM 13523</strain>
    </source>
</reference>
<comment type="caution">
    <text evidence="2">The sequence shown here is derived from an EMBL/GenBank/DDBJ whole genome shotgun (WGS) entry which is preliminary data.</text>
</comment>
<sequence length="93" mass="9729">MLAHLISEIPSLLPMGDGPGTRPPGAEKLDLVIDWIRWIAFSICILGILIAGAMMAVGQRRGEGGEHAARLGWVLAACVVIGSASLLVGQLKT</sequence>
<keyword evidence="3" id="KW-1185">Reference proteome</keyword>
<protein>
    <submittedName>
        <fullName evidence="2">Conjugal transfer protein TrbC</fullName>
    </submittedName>
</protein>
<accession>A0A4R4ZVY9</accession>